<dbReference type="AlphaFoldDB" id="A0A1E5L9E7"/>
<name>A0A1E5L9E7_9FIRM</name>
<evidence type="ECO:0000313" key="11">
    <source>
        <dbReference type="Proteomes" id="UP000095255"/>
    </source>
</evidence>
<keyword evidence="7" id="KW-0408">Iron</keyword>
<evidence type="ECO:0000256" key="4">
    <source>
        <dbReference type="ARBA" id="ARBA00022723"/>
    </source>
</evidence>
<dbReference type="NCBIfam" id="TIGR00276">
    <property type="entry name" value="tRNA epoxyqueuosine(34) reductase QueG"/>
    <property type="match status" value="1"/>
</dbReference>
<keyword evidence="5" id="KW-0671">Queuosine biosynthesis</keyword>
<dbReference type="GO" id="GO:0052693">
    <property type="term" value="F:epoxyqueuosine reductase activity"/>
    <property type="evidence" value="ECO:0007669"/>
    <property type="project" value="TreeGrafter"/>
</dbReference>
<dbReference type="GO" id="GO:0008616">
    <property type="term" value="P:tRNA queuosine(34) biosynthetic process"/>
    <property type="evidence" value="ECO:0007669"/>
    <property type="project" value="UniProtKB-KW"/>
</dbReference>
<dbReference type="PROSITE" id="PS00198">
    <property type="entry name" value="4FE4S_FER_1"/>
    <property type="match status" value="1"/>
</dbReference>
<dbReference type="InterPro" id="IPR017896">
    <property type="entry name" value="4Fe4S_Fe-S-bd"/>
</dbReference>
<comment type="caution">
    <text evidence="10">The sequence shown here is derived from an EMBL/GenBank/DDBJ whole genome shotgun (WGS) entry which is preliminary data.</text>
</comment>
<keyword evidence="4" id="KW-0479">Metal-binding</keyword>
<dbReference type="STRING" id="1390249.BHU72_10205"/>
<dbReference type="OrthoDB" id="9784571at2"/>
<keyword evidence="2" id="KW-0963">Cytoplasm</keyword>
<dbReference type="InterPro" id="IPR017900">
    <property type="entry name" value="4Fe4S_Fe_S_CS"/>
</dbReference>
<dbReference type="Pfam" id="PF08331">
    <property type="entry name" value="QueG_DUF1730"/>
    <property type="match status" value="1"/>
</dbReference>
<dbReference type="PANTHER" id="PTHR30002:SF4">
    <property type="entry name" value="EPOXYQUEUOSINE REDUCTASE"/>
    <property type="match status" value="1"/>
</dbReference>
<proteinExistence type="predicted"/>
<dbReference type="InterPro" id="IPR013542">
    <property type="entry name" value="QueG_DUF1730"/>
</dbReference>
<evidence type="ECO:0000256" key="2">
    <source>
        <dbReference type="ARBA" id="ARBA00022490"/>
    </source>
</evidence>
<evidence type="ECO:0000256" key="3">
    <source>
        <dbReference type="ARBA" id="ARBA00022694"/>
    </source>
</evidence>
<accession>A0A1E5L9E7</accession>
<dbReference type="RefSeq" id="WP_069700986.1">
    <property type="nucleotide sequence ID" value="NZ_MJAT01000002.1"/>
</dbReference>
<dbReference type="PANTHER" id="PTHR30002">
    <property type="entry name" value="EPOXYQUEUOSINE REDUCTASE"/>
    <property type="match status" value="1"/>
</dbReference>
<gene>
    <name evidence="10" type="ORF">BHU72_10205</name>
</gene>
<keyword evidence="6" id="KW-0560">Oxidoreductase</keyword>
<keyword evidence="8" id="KW-0411">Iron-sulfur</keyword>
<evidence type="ECO:0000256" key="6">
    <source>
        <dbReference type="ARBA" id="ARBA00023002"/>
    </source>
</evidence>
<protein>
    <submittedName>
        <fullName evidence="10">tRNA epoxyqueuosine(34) reductase QueG</fullName>
    </submittedName>
</protein>
<dbReference type="InterPro" id="IPR004453">
    <property type="entry name" value="QueG"/>
</dbReference>
<evidence type="ECO:0000259" key="9">
    <source>
        <dbReference type="PROSITE" id="PS51379"/>
    </source>
</evidence>
<keyword evidence="1" id="KW-0004">4Fe-4S</keyword>
<sequence length="350" mass="39884">MGSDSRRKIVDFSREIEIDAIGFASVAEFAHIRDYLAEHRSLNHHTGWEEADIEKRIHPSTHLPHAKTIIVIAISYHAPETNEQWTNQEKLTRGRLAKIAWGQDYHKVVLNKLHQLESFIHSSIDGTASNLAFVDTGPLVDREVAIRAGIGFYGYNCNIIHPHLGSYIVIGSLLTTLQLPTDTQLQAECMTCNKCVNACPTGALYEPYRLNSQRCLAYLTLTKGEMGDDYQENLDNHIYGCDICQSVCPHNKRAPHHNHQEFNELDEIKYPDLIELLHISNQTFRHKYGHSSGAWRGKKPWQRNALLLIGKRKITAAIPALQEMIEKDPRTDMRELARNILNQFSMKSVD</sequence>
<dbReference type="SUPFAM" id="SSF54862">
    <property type="entry name" value="4Fe-4S ferredoxins"/>
    <property type="match status" value="1"/>
</dbReference>
<keyword evidence="11" id="KW-1185">Reference proteome</keyword>
<dbReference type="EMBL" id="MJAT01000002">
    <property type="protein sequence ID" value="OEH86619.1"/>
    <property type="molecule type" value="Genomic_DNA"/>
</dbReference>
<dbReference type="PROSITE" id="PS51379">
    <property type="entry name" value="4FE4S_FER_2"/>
    <property type="match status" value="1"/>
</dbReference>
<organism evidence="10 11">
    <name type="scientific">Desulfuribacillus stibiiarsenatis</name>
    <dbReference type="NCBI Taxonomy" id="1390249"/>
    <lineage>
        <taxon>Bacteria</taxon>
        <taxon>Bacillati</taxon>
        <taxon>Bacillota</taxon>
        <taxon>Desulfuribacillia</taxon>
        <taxon>Desulfuribacillales</taxon>
        <taxon>Desulfuribacillaceae</taxon>
        <taxon>Desulfuribacillus</taxon>
    </lineage>
</organism>
<dbReference type="Gene3D" id="3.30.70.20">
    <property type="match status" value="1"/>
</dbReference>
<dbReference type="GO" id="GO:0046872">
    <property type="term" value="F:metal ion binding"/>
    <property type="evidence" value="ECO:0007669"/>
    <property type="project" value="UniProtKB-KW"/>
</dbReference>
<evidence type="ECO:0000256" key="7">
    <source>
        <dbReference type="ARBA" id="ARBA00023004"/>
    </source>
</evidence>
<feature type="domain" description="4Fe-4S ferredoxin-type" evidence="9">
    <location>
        <begin position="180"/>
        <end position="209"/>
    </location>
</feature>
<evidence type="ECO:0000256" key="1">
    <source>
        <dbReference type="ARBA" id="ARBA00022485"/>
    </source>
</evidence>
<dbReference type="GO" id="GO:0051539">
    <property type="term" value="F:4 iron, 4 sulfur cluster binding"/>
    <property type="evidence" value="ECO:0007669"/>
    <property type="project" value="UniProtKB-KW"/>
</dbReference>
<evidence type="ECO:0000256" key="8">
    <source>
        <dbReference type="ARBA" id="ARBA00023014"/>
    </source>
</evidence>
<evidence type="ECO:0000256" key="5">
    <source>
        <dbReference type="ARBA" id="ARBA00022785"/>
    </source>
</evidence>
<dbReference type="Proteomes" id="UP000095255">
    <property type="component" value="Unassembled WGS sequence"/>
</dbReference>
<dbReference type="Pfam" id="PF13484">
    <property type="entry name" value="Fer4_16"/>
    <property type="match status" value="1"/>
</dbReference>
<keyword evidence="3" id="KW-0819">tRNA processing</keyword>
<evidence type="ECO:0000313" key="10">
    <source>
        <dbReference type="EMBL" id="OEH86619.1"/>
    </source>
</evidence>
<reference evidence="10 11" key="1">
    <citation type="submission" date="2016-09" db="EMBL/GenBank/DDBJ databases">
        <title>Desulfuribacillus arsenicus sp. nov., an obligately anaerobic, dissimilatory arsenic- and antimonate-reducing bacterium isolated from anoxic sediments.</title>
        <authorList>
            <person name="Abin C.A."/>
            <person name="Hollibaugh J.T."/>
        </authorList>
    </citation>
    <scope>NUCLEOTIDE SEQUENCE [LARGE SCALE GENOMIC DNA]</scope>
    <source>
        <strain evidence="10 11">MLFW-2</strain>
    </source>
</reference>